<dbReference type="PANTHER" id="PTHR39344">
    <property type="entry name" value="UPF0182 PROTEIN SLL1060"/>
    <property type="match status" value="1"/>
</dbReference>
<dbReference type="PATRIC" id="fig|1671680.3.peg.2989"/>
<dbReference type="AlphaFoldDB" id="A0A166H7W4"/>
<keyword evidence="1" id="KW-1133">Transmembrane helix</keyword>
<keyword evidence="1" id="KW-0472">Membrane</keyword>
<dbReference type="GO" id="GO:0005576">
    <property type="term" value="C:extracellular region"/>
    <property type="evidence" value="ECO:0007669"/>
    <property type="project" value="TreeGrafter"/>
</dbReference>
<comment type="subcellular location">
    <subcellularLocation>
        <location evidence="1">Cell membrane</location>
        <topology evidence="1">Multi-pass membrane protein</topology>
    </subcellularLocation>
</comment>
<dbReference type="GO" id="GO:0005886">
    <property type="term" value="C:plasma membrane"/>
    <property type="evidence" value="ECO:0007669"/>
    <property type="project" value="UniProtKB-SubCell"/>
</dbReference>
<keyword evidence="1" id="KW-0812">Transmembrane</keyword>
<name>A0A166H7W4_9MICO</name>
<proteinExistence type="inferred from homology"/>
<feature type="region of interest" description="Disordered" evidence="2">
    <location>
        <begin position="892"/>
        <end position="939"/>
    </location>
</feature>
<evidence type="ECO:0000313" key="3">
    <source>
        <dbReference type="EMBL" id="KZX20111.1"/>
    </source>
</evidence>
<organism evidence="3 4">
    <name type="scientific">Rathayibacter tanaceti</name>
    <dbReference type="NCBI Taxonomy" id="1671680"/>
    <lineage>
        <taxon>Bacteria</taxon>
        <taxon>Bacillati</taxon>
        <taxon>Actinomycetota</taxon>
        <taxon>Actinomycetes</taxon>
        <taxon>Micrococcales</taxon>
        <taxon>Microbacteriaceae</taxon>
        <taxon>Rathayibacter</taxon>
    </lineage>
</organism>
<comment type="similarity">
    <text evidence="1">Belongs to the UPF0182 family.</text>
</comment>
<dbReference type="EMBL" id="LIIN01000135">
    <property type="protein sequence ID" value="KZX20111.1"/>
    <property type="molecule type" value="Genomic_DNA"/>
</dbReference>
<feature type="compositionally biased region" description="Gly residues" evidence="2">
    <location>
        <begin position="909"/>
        <end position="934"/>
    </location>
</feature>
<sequence length="986" mass="105742">MSSTATETPPRKRRSVLAVTVVVVAVLVVAFFVFSGLYTDVLWYDQLGFLSVLTTQWAAAGGLFVIGFVAMAVPVFVSLLLAYRLRPVYAKLNSQIDRYQQVVEPLRRLATFGIPAVLGLFAGVSSATRWQTSLTFWNRTPSGTTDPQFGLDTSFYLFELPFYQSIVGFASAVLLISGFATLATGYLYGAIRVNGREIRVSKASRIQLAIIAALYLAVQAVSFWLDQYATLAQQGPRITGATYSTVNATIPGLQIVAGIAALVAVLFVVTAFIGRWRLPVIGTALLIVSSLLVGSLYPWIVQKFQVEPNERTLEQPFIQNNIDMTREAYGVSDVQVIPYDATTDAEPGALRSDAETTANIRILDPAVVTDAFSQLQQFRQYYKFGDAQNALDVDRYSIDGSTQDAVVGVRELNLSGLGANQTWYNQTLVYTHGYGLVAAYGNQRSADGEPVFIESGVPTTGDLGDYEPRIYFGENSPAYSIVGGDGSRDIELDYPSGTDGAQQTYTTFDGEGGPALDNVFKKLVYAIKFQSEQIFLSNGVNNDSQILYDRDPVQRVQKVAPYLKLDSDAYPTVVDGRVVWVVDGYTTSADYPYSEVQSLSQAIADTNTQQQFPTDDVNYIRNSVKATVDAYDGKVTLYSWDTEDPILQTWQKIFPTTVKPVSDMSAELLSHVRYPEDLFKVQRAVLGTYHVTDAGSFYSREDAWATPNDPTSGAATTAAATGTSLQPPYYLTLQTPDQEVPSYSLYSTYIPASVQGAQASRNVLTGYLVADSDAGSEAGTVADGYGTLRLLELPKDDTVPGPGQVQNAFTTDPTVANELNILSRGDTTVTRGNLLTLPVGGGLLYVQPIYVRSNGDTSFPLLQKVLVAFGDDIAFEDTLDAALDSLFGGDSGADAGDTGTPTTPSTGSDTGGTDTGGDAGGTTGGDAGGTGGVTGDPTALQQALNDARDALAAREAALKSGDLTAFAAADKQLTDALARALQNEGQ</sequence>
<reference evidence="3 4" key="1">
    <citation type="submission" date="2015-08" db="EMBL/GenBank/DDBJ databases">
        <title>Draft Genome Sequence of Rathayibacter sp. Strain VKM Ac-2596 Isolated from Leaf Gall Induced by Plant-Parasitic Nematodes.</title>
        <authorList>
            <person name="Vasilenko O.V."/>
            <person name="Starodumova I.P."/>
            <person name="Tarlachkov S.V."/>
            <person name="Dorofeeva L.V."/>
            <person name="Evtushenko L.I."/>
        </authorList>
    </citation>
    <scope>NUCLEOTIDE SEQUENCE [LARGE SCALE GENOMIC DNA]</scope>
    <source>
        <strain evidence="3 4">VKM Ac-2596</strain>
    </source>
</reference>
<feature type="compositionally biased region" description="Low complexity" evidence="2">
    <location>
        <begin position="892"/>
        <end position="908"/>
    </location>
</feature>
<keyword evidence="4" id="KW-1185">Reference proteome</keyword>
<dbReference type="Proteomes" id="UP000076717">
    <property type="component" value="Unassembled WGS sequence"/>
</dbReference>
<feature type="transmembrane region" description="Helical" evidence="1">
    <location>
        <begin position="208"/>
        <end position="225"/>
    </location>
</feature>
<feature type="transmembrane region" description="Helical" evidence="1">
    <location>
        <begin position="280"/>
        <end position="300"/>
    </location>
</feature>
<dbReference type="RefSeq" id="WP_199220828.1">
    <property type="nucleotide sequence ID" value="NZ_CP047186.1"/>
</dbReference>
<dbReference type="Pfam" id="PF03699">
    <property type="entry name" value="UPF0182"/>
    <property type="match status" value="1"/>
</dbReference>
<feature type="transmembrane region" description="Helical" evidence="1">
    <location>
        <begin position="16"/>
        <end position="38"/>
    </location>
</feature>
<evidence type="ECO:0000256" key="1">
    <source>
        <dbReference type="HAMAP-Rule" id="MF_01600"/>
    </source>
</evidence>
<comment type="caution">
    <text evidence="3">The sequence shown here is derived from an EMBL/GenBank/DDBJ whole genome shotgun (WGS) entry which is preliminary data.</text>
</comment>
<feature type="transmembrane region" description="Helical" evidence="1">
    <location>
        <begin position="106"/>
        <end position="127"/>
    </location>
</feature>
<evidence type="ECO:0000256" key="2">
    <source>
        <dbReference type="SAM" id="MobiDB-lite"/>
    </source>
</evidence>
<accession>A0A166H7W4</accession>
<protein>
    <recommendedName>
        <fullName evidence="1">UPF0182 protein ACH61_02781</fullName>
    </recommendedName>
</protein>
<dbReference type="HAMAP" id="MF_01600">
    <property type="entry name" value="UPF0182"/>
    <property type="match status" value="1"/>
</dbReference>
<gene>
    <name evidence="3" type="ORF">ACH61_02781</name>
</gene>
<dbReference type="InterPro" id="IPR005372">
    <property type="entry name" value="UPF0182"/>
</dbReference>
<feature type="transmembrane region" description="Helical" evidence="1">
    <location>
        <begin position="162"/>
        <end position="188"/>
    </location>
</feature>
<feature type="transmembrane region" description="Helical" evidence="1">
    <location>
        <begin position="253"/>
        <end position="273"/>
    </location>
</feature>
<dbReference type="PANTHER" id="PTHR39344:SF1">
    <property type="entry name" value="UPF0182 PROTEIN SLL1060"/>
    <property type="match status" value="1"/>
</dbReference>
<evidence type="ECO:0000313" key="4">
    <source>
        <dbReference type="Proteomes" id="UP000076717"/>
    </source>
</evidence>
<keyword evidence="1" id="KW-1003">Cell membrane</keyword>
<feature type="transmembrane region" description="Helical" evidence="1">
    <location>
        <begin position="58"/>
        <end position="85"/>
    </location>
</feature>